<name>A0A4Y7PHB5_9AGAM</name>
<keyword evidence="3" id="KW-1185">Reference proteome</keyword>
<protein>
    <recommendedName>
        <fullName evidence="4">Aspartic peptidase DDI1-type domain-containing protein</fullName>
    </recommendedName>
</protein>
<reference evidence="1 3" key="1">
    <citation type="submission" date="2018-06" db="EMBL/GenBank/DDBJ databases">
        <title>A transcriptomic atlas of mushroom development highlights an independent origin of complex multicellularity.</title>
        <authorList>
            <consortium name="DOE Joint Genome Institute"/>
            <person name="Krizsan K."/>
            <person name="Almasi E."/>
            <person name="Merenyi Z."/>
            <person name="Sahu N."/>
            <person name="Viragh M."/>
            <person name="Koszo T."/>
            <person name="Mondo S."/>
            <person name="Kiss B."/>
            <person name="Balint B."/>
            <person name="Kues U."/>
            <person name="Barry K."/>
            <person name="Hegedus J.C."/>
            <person name="Henrissat B."/>
            <person name="Johnson J."/>
            <person name="Lipzen A."/>
            <person name="Ohm R."/>
            <person name="Nagy I."/>
            <person name="Pangilinan J."/>
            <person name="Yan J."/>
            <person name="Xiong Y."/>
            <person name="Grigoriev I.V."/>
            <person name="Hibbett D.S."/>
            <person name="Nagy L.G."/>
        </authorList>
    </citation>
    <scope>NUCLEOTIDE SEQUENCE [LARGE SCALE GENOMIC DNA]</scope>
    <source>
        <strain evidence="1 3">SZMC22713</strain>
    </source>
</reference>
<dbReference type="OrthoDB" id="2799149at2759"/>
<dbReference type="STRING" id="50990.A0A4Y7PHB5"/>
<gene>
    <name evidence="2" type="ORF">BD410DRAFT_699514</name>
    <name evidence="1" type="ORF">BD410DRAFT_699978</name>
</gene>
<proteinExistence type="predicted"/>
<accession>A0A4Y7PHB5</accession>
<evidence type="ECO:0000313" key="1">
    <source>
        <dbReference type="EMBL" id="TDL13790.1"/>
    </source>
</evidence>
<dbReference type="InterPro" id="IPR021109">
    <property type="entry name" value="Peptidase_aspartic_dom_sf"/>
</dbReference>
<feature type="non-terminal residue" evidence="1">
    <location>
        <position position="1"/>
    </location>
</feature>
<organism evidence="1 3">
    <name type="scientific">Rickenella mellea</name>
    <dbReference type="NCBI Taxonomy" id="50990"/>
    <lineage>
        <taxon>Eukaryota</taxon>
        <taxon>Fungi</taxon>
        <taxon>Dikarya</taxon>
        <taxon>Basidiomycota</taxon>
        <taxon>Agaricomycotina</taxon>
        <taxon>Agaricomycetes</taxon>
        <taxon>Hymenochaetales</taxon>
        <taxon>Rickenellaceae</taxon>
        <taxon>Rickenella</taxon>
    </lineage>
</organism>
<dbReference type="VEuPathDB" id="FungiDB:BD410DRAFT_699514"/>
<dbReference type="EMBL" id="ML170464">
    <property type="protein sequence ID" value="TDL13790.1"/>
    <property type="molecule type" value="Genomic_DNA"/>
</dbReference>
<dbReference type="Gene3D" id="2.40.70.10">
    <property type="entry name" value="Acid Proteases"/>
    <property type="match status" value="1"/>
</dbReference>
<dbReference type="VEuPathDB" id="FungiDB:BD410DRAFT_699978"/>
<evidence type="ECO:0000313" key="3">
    <source>
        <dbReference type="Proteomes" id="UP000294933"/>
    </source>
</evidence>
<feature type="non-terminal residue" evidence="1">
    <location>
        <position position="124"/>
    </location>
</feature>
<dbReference type="Proteomes" id="UP000294933">
    <property type="component" value="Unassembled WGS sequence"/>
</dbReference>
<dbReference type="AlphaFoldDB" id="A0A4Y7PHB5"/>
<evidence type="ECO:0000313" key="2">
    <source>
        <dbReference type="EMBL" id="TDL13794.1"/>
    </source>
</evidence>
<dbReference type="EMBL" id="ML170463">
    <property type="protein sequence ID" value="TDL13794.1"/>
    <property type="molecule type" value="Genomic_DNA"/>
</dbReference>
<sequence length="124" mass="13353">LTAYVTVNGHSAFTMFDSGSTIDAISPDFAEVAKLDAVSLDQPVALQLGCKGSRSKIQFGVNTSLQLGPIAEICYLDVANIDRYDLILGTPFLTRHDVTLDFCRRRVVVDGHAIPCFSTDADAS</sequence>
<evidence type="ECO:0008006" key="4">
    <source>
        <dbReference type="Google" id="ProtNLM"/>
    </source>
</evidence>
<dbReference type="Pfam" id="PF08284">
    <property type="entry name" value="RVP_2"/>
    <property type="match status" value="1"/>
</dbReference>
<dbReference type="CDD" id="cd00303">
    <property type="entry name" value="retropepsin_like"/>
    <property type="match status" value="1"/>
</dbReference>
<dbReference type="SUPFAM" id="SSF50630">
    <property type="entry name" value="Acid proteases"/>
    <property type="match status" value="1"/>
</dbReference>